<keyword evidence="1" id="KW-0812">Transmembrane</keyword>
<comment type="caution">
    <text evidence="2">The sequence shown here is derived from an EMBL/GenBank/DDBJ whole genome shotgun (WGS) entry which is preliminary data.</text>
</comment>
<proteinExistence type="predicted"/>
<evidence type="ECO:0000313" key="2">
    <source>
        <dbReference type="EMBL" id="MUV13584.1"/>
    </source>
</evidence>
<organism evidence="2 3">
    <name type="scientific">Noviluteimonas gilva</name>
    <dbReference type="NCBI Taxonomy" id="2682097"/>
    <lineage>
        <taxon>Bacteria</taxon>
        <taxon>Pseudomonadati</taxon>
        <taxon>Pseudomonadota</taxon>
        <taxon>Gammaproteobacteria</taxon>
        <taxon>Lysobacterales</taxon>
        <taxon>Lysobacteraceae</taxon>
        <taxon>Noviluteimonas</taxon>
    </lineage>
</organism>
<keyword evidence="1" id="KW-0472">Membrane</keyword>
<evidence type="ECO:0000313" key="3">
    <source>
        <dbReference type="Proteomes" id="UP000479692"/>
    </source>
</evidence>
<accession>A0A7C9LKL2</accession>
<sequence length="61" mass="6568">MSDWMIVVGIISLSAVGALYMVACCLGVGFSFRRKDPLDVIVVNDAGRFAGHVSTKPRLVK</sequence>
<reference evidence="2 3" key="1">
    <citation type="submission" date="2019-12" db="EMBL/GenBank/DDBJ databases">
        <authorList>
            <person name="Xu J."/>
        </authorList>
    </citation>
    <scope>NUCLEOTIDE SEQUENCE [LARGE SCALE GENOMIC DNA]</scope>
    <source>
        <strain evidence="2 3">HX-5-24</strain>
    </source>
</reference>
<name>A0A7C9LKL2_9GAMM</name>
<protein>
    <submittedName>
        <fullName evidence="2">Uncharacterized protein</fullName>
    </submittedName>
</protein>
<evidence type="ECO:0000256" key="1">
    <source>
        <dbReference type="SAM" id="Phobius"/>
    </source>
</evidence>
<feature type="transmembrane region" description="Helical" evidence="1">
    <location>
        <begin position="6"/>
        <end position="30"/>
    </location>
</feature>
<dbReference type="EMBL" id="WOXT01000001">
    <property type="protein sequence ID" value="MUV13584.1"/>
    <property type="molecule type" value="Genomic_DNA"/>
</dbReference>
<gene>
    <name evidence="2" type="ORF">GN331_05105</name>
</gene>
<keyword evidence="1" id="KW-1133">Transmembrane helix</keyword>
<dbReference type="Proteomes" id="UP000479692">
    <property type="component" value="Unassembled WGS sequence"/>
</dbReference>
<dbReference type="RefSeq" id="WP_156640768.1">
    <property type="nucleotide sequence ID" value="NZ_WOXT01000001.1"/>
</dbReference>
<dbReference type="AlphaFoldDB" id="A0A7C9LKL2"/>
<keyword evidence="3" id="KW-1185">Reference proteome</keyword>